<accession>A0ABN9VUY9</accession>
<dbReference type="Gene3D" id="1.20.1270.10">
    <property type="match status" value="1"/>
</dbReference>
<evidence type="ECO:0000313" key="1">
    <source>
        <dbReference type="EMBL" id="CAK0877384.1"/>
    </source>
</evidence>
<sequence>MAAERDGSDSDGVSTIATFEERMEQRLDDIKELIMQVRADVLLRAEPIGKRDVQFFDIGDASGSEGAPAHEALDCLGSNLGAAASQLALPPVGAGPEFKEKDESMKMEAEKVVESPAMQPLPAASPEGVEGMTIQFESSDLGGLLASLEVGSLDSGFANQVDGDDMGSFKFPLGAGFHWQPKAKLPLDPAGTEARLGLENYCYTIRNTVLDEKMQGLIEYGDKAKIEKAMQDALLWLTRPDTAGAFSYENKLKELEGFVGPIITTAMDNWKQAPSEVPTNQEDMDMSLGKSDTEAMTMSGVKVKESSEGELEDKLPPDAFDELSAFLEAASAALELAH</sequence>
<dbReference type="Proteomes" id="UP001189429">
    <property type="component" value="Unassembled WGS sequence"/>
</dbReference>
<evidence type="ECO:0000313" key="2">
    <source>
        <dbReference type="Proteomes" id="UP001189429"/>
    </source>
</evidence>
<proteinExistence type="predicted"/>
<reference evidence="1" key="1">
    <citation type="submission" date="2023-10" db="EMBL/GenBank/DDBJ databases">
        <authorList>
            <person name="Chen Y."/>
            <person name="Shah S."/>
            <person name="Dougan E. K."/>
            <person name="Thang M."/>
            <person name="Chan C."/>
        </authorList>
    </citation>
    <scope>NUCLEOTIDE SEQUENCE [LARGE SCALE GENOMIC DNA]</scope>
</reference>
<comment type="caution">
    <text evidence="1">The sequence shown here is derived from an EMBL/GenBank/DDBJ whole genome shotgun (WGS) entry which is preliminary data.</text>
</comment>
<name>A0ABN9VUY9_9DINO</name>
<dbReference type="InterPro" id="IPR029048">
    <property type="entry name" value="HSP70_C_sf"/>
</dbReference>
<organism evidence="1 2">
    <name type="scientific">Prorocentrum cordatum</name>
    <dbReference type="NCBI Taxonomy" id="2364126"/>
    <lineage>
        <taxon>Eukaryota</taxon>
        <taxon>Sar</taxon>
        <taxon>Alveolata</taxon>
        <taxon>Dinophyceae</taxon>
        <taxon>Prorocentrales</taxon>
        <taxon>Prorocentraceae</taxon>
        <taxon>Prorocentrum</taxon>
    </lineage>
</organism>
<dbReference type="SUPFAM" id="SSF100934">
    <property type="entry name" value="Heat shock protein 70kD (HSP70), C-terminal subdomain"/>
    <property type="match status" value="1"/>
</dbReference>
<dbReference type="EMBL" id="CAUYUJ010017730">
    <property type="protein sequence ID" value="CAK0877384.1"/>
    <property type="molecule type" value="Genomic_DNA"/>
</dbReference>
<protein>
    <submittedName>
        <fullName evidence="1">Uncharacterized protein</fullName>
    </submittedName>
</protein>
<keyword evidence="2" id="KW-1185">Reference proteome</keyword>
<gene>
    <name evidence="1" type="ORF">PCOR1329_LOCUS61466</name>
</gene>